<dbReference type="GO" id="GO:0009052">
    <property type="term" value="P:pentose-phosphate shunt, non-oxidative branch"/>
    <property type="evidence" value="ECO:0007669"/>
    <property type="project" value="UniProtKB-UniRule"/>
</dbReference>
<dbReference type="GO" id="GO:0004751">
    <property type="term" value="F:ribose-5-phosphate isomerase activity"/>
    <property type="evidence" value="ECO:0007669"/>
    <property type="project" value="UniProtKB-UniRule"/>
</dbReference>
<evidence type="ECO:0000313" key="5">
    <source>
        <dbReference type="Proteomes" id="UP001529235"/>
    </source>
</evidence>
<dbReference type="HAMAP" id="MF_00170">
    <property type="entry name" value="Rib_5P_isom_A"/>
    <property type="match status" value="1"/>
</dbReference>
<dbReference type="SUPFAM" id="SSF100950">
    <property type="entry name" value="NagB/RpiA/CoA transferase-like"/>
    <property type="match status" value="1"/>
</dbReference>
<dbReference type="PANTHER" id="PTHR11934">
    <property type="entry name" value="RIBOSE-5-PHOSPHATE ISOMERASE"/>
    <property type="match status" value="1"/>
</dbReference>
<comment type="catalytic activity">
    <reaction evidence="1 3">
        <text>aldehydo-D-ribose 5-phosphate = D-ribulose 5-phosphate</text>
        <dbReference type="Rhea" id="RHEA:14657"/>
        <dbReference type="ChEBI" id="CHEBI:58121"/>
        <dbReference type="ChEBI" id="CHEBI:58273"/>
        <dbReference type="EC" id="5.3.1.6"/>
    </reaction>
</comment>
<organism evidence="4 5">
    <name type="scientific">Ignisphaera cupida</name>
    <dbReference type="NCBI Taxonomy" id="3050454"/>
    <lineage>
        <taxon>Archaea</taxon>
        <taxon>Thermoproteota</taxon>
        <taxon>Thermoprotei</taxon>
        <taxon>Desulfurococcales</taxon>
        <taxon>Desulfurococcaceae</taxon>
        <taxon>Ignisphaera</taxon>
    </lineage>
</organism>
<feature type="binding site" evidence="3">
    <location>
        <begin position="100"/>
        <end position="103"/>
    </location>
    <ligand>
        <name>substrate</name>
    </ligand>
</feature>
<dbReference type="EMBL" id="JASNVW010000002">
    <property type="protein sequence ID" value="MDK6028600.1"/>
    <property type="molecule type" value="Genomic_DNA"/>
</dbReference>
<feature type="binding site" evidence="3">
    <location>
        <begin position="32"/>
        <end position="35"/>
    </location>
    <ligand>
        <name>substrate</name>
    </ligand>
</feature>
<protein>
    <recommendedName>
        <fullName evidence="3">Ribose-5-phosphate isomerase A</fullName>
        <ecNumber evidence="3">5.3.1.6</ecNumber>
    </recommendedName>
    <alternativeName>
        <fullName evidence="3">Phosphoriboisomerase A</fullName>
        <shortName evidence="3">PRI</shortName>
    </alternativeName>
</protein>
<keyword evidence="5" id="KW-1185">Reference proteome</keyword>
<dbReference type="Pfam" id="PF06026">
    <property type="entry name" value="Rib_5-P_isom_A"/>
    <property type="match status" value="1"/>
</dbReference>
<comment type="similarity">
    <text evidence="3">Belongs to the ribose 5-phosphate isomerase family.</text>
</comment>
<comment type="caution">
    <text evidence="4">The sequence shown here is derived from an EMBL/GenBank/DDBJ whole genome shotgun (WGS) entry which is preliminary data.</text>
</comment>
<dbReference type="PANTHER" id="PTHR11934:SF0">
    <property type="entry name" value="RIBOSE-5-PHOSPHATE ISOMERASE"/>
    <property type="match status" value="1"/>
</dbReference>
<gene>
    <name evidence="3 4" type="primary">rpiA</name>
    <name evidence="4" type="ORF">QPL79_04430</name>
</gene>
<dbReference type="SUPFAM" id="SSF75445">
    <property type="entry name" value="D-ribose-5-phosphate isomerase (RpiA), lid domain"/>
    <property type="match status" value="1"/>
</dbReference>
<dbReference type="EC" id="5.3.1.6" evidence="3"/>
<feature type="binding site" evidence="3">
    <location>
        <position position="127"/>
    </location>
    <ligand>
        <name>substrate</name>
    </ligand>
</feature>
<feature type="binding site" evidence="3">
    <location>
        <begin position="87"/>
        <end position="90"/>
    </location>
    <ligand>
        <name>substrate</name>
    </ligand>
</feature>
<dbReference type="FunFam" id="3.40.50.1360:FF:000001">
    <property type="entry name" value="Ribose-5-phosphate isomerase A"/>
    <property type="match status" value="1"/>
</dbReference>
<feature type="active site" description="Proton acceptor" evidence="3">
    <location>
        <position position="109"/>
    </location>
</feature>
<evidence type="ECO:0000256" key="1">
    <source>
        <dbReference type="ARBA" id="ARBA00001713"/>
    </source>
</evidence>
<dbReference type="Gene3D" id="3.30.70.260">
    <property type="match status" value="1"/>
</dbReference>
<dbReference type="NCBIfam" id="TIGR00021">
    <property type="entry name" value="rpiA"/>
    <property type="match status" value="1"/>
</dbReference>
<evidence type="ECO:0000313" key="4">
    <source>
        <dbReference type="EMBL" id="MDK6028600.1"/>
    </source>
</evidence>
<dbReference type="InterPro" id="IPR004788">
    <property type="entry name" value="Ribose5P_isomerase_type_A"/>
</dbReference>
<dbReference type="AlphaFoldDB" id="A0ABD4Z8J8"/>
<dbReference type="InterPro" id="IPR037171">
    <property type="entry name" value="NagB/RpiA_transferase-like"/>
</dbReference>
<comment type="function">
    <text evidence="3">Catalyzes the reversible conversion of ribose-5-phosphate to ribulose 5-phosphate.</text>
</comment>
<dbReference type="Proteomes" id="UP001529235">
    <property type="component" value="Unassembled WGS sequence"/>
</dbReference>
<comment type="pathway">
    <text evidence="3">Carbohydrate degradation; pentose phosphate pathway; D-ribose 5-phosphate from D-ribulose 5-phosphate (non-oxidative stage): step 1/1.</text>
</comment>
<evidence type="ECO:0000256" key="2">
    <source>
        <dbReference type="ARBA" id="ARBA00023235"/>
    </source>
</evidence>
<dbReference type="CDD" id="cd01398">
    <property type="entry name" value="RPI_A"/>
    <property type="match status" value="1"/>
</dbReference>
<name>A0ABD4Z8J8_9CREN</name>
<reference evidence="4 5" key="1">
    <citation type="submission" date="2023-05" db="EMBL/GenBank/DDBJ databases">
        <title>A new hyperthermophilic archaea 'Ignisphaera cupida' sp. nov. and description of the family 'Ignisphaeraceae' fam. nov.</title>
        <authorList>
            <person name="Podosokorskaya O.A."/>
            <person name="Elcheninov A.G."/>
            <person name="Klukina A."/>
            <person name="Merkel A.Y."/>
        </authorList>
    </citation>
    <scope>NUCLEOTIDE SEQUENCE [LARGE SCALE GENOMIC DNA]</scope>
    <source>
        <strain evidence="4 5">4213-co</strain>
    </source>
</reference>
<dbReference type="RefSeq" id="WP_285273577.1">
    <property type="nucleotide sequence ID" value="NZ_JASNVW010000002.1"/>
</dbReference>
<dbReference type="NCBIfam" id="NF001924">
    <property type="entry name" value="PRK00702.1"/>
    <property type="match status" value="1"/>
</dbReference>
<dbReference type="Gene3D" id="3.40.50.1360">
    <property type="match status" value="1"/>
</dbReference>
<keyword evidence="2 3" id="KW-0413">Isomerase</keyword>
<comment type="subunit">
    <text evidence="3">Homodimer.</text>
</comment>
<proteinExistence type="inferred from homology"/>
<accession>A0ABD4Z8J8</accession>
<sequence>MFSDVDIAKQKAAEEALKRVLSLKPRILGVGTGSTVDVFIDMLPRFEKELRNVTFVCVSLYSAYRVAQKGFNVSQLSVVSEVDVYVDGADEIDSNMNMIKGGGGASTLEKIVAYASRYKIFIVDYTKLVKRLGEKHSIPVEVLPEALNVVYKKLKELGFEVSIRMVKSGKYGFVVSDTRGVILDVKPSTDFDPKELELILKRIPGVVETGLFVDMADEIIVGYPDRVEVLRRIKT</sequence>
<dbReference type="InterPro" id="IPR020672">
    <property type="entry name" value="Ribose5P_isomerase_typA_subgr"/>
</dbReference>
<evidence type="ECO:0000256" key="3">
    <source>
        <dbReference type="HAMAP-Rule" id="MF_00170"/>
    </source>
</evidence>